<proteinExistence type="predicted"/>
<dbReference type="GO" id="GO:0035838">
    <property type="term" value="C:growing cell tip"/>
    <property type="evidence" value="ECO:0007669"/>
    <property type="project" value="TreeGrafter"/>
</dbReference>
<evidence type="ECO:0000313" key="6">
    <source>
        <dbReference type="EMBL" id="KAK7055395.1"/>
    </source>
</evidence>
<keyword evidence="7" id="KW-1185">Reference proteome</keyword>
<dbReference type="InterPro" id="IPR009571">
    <property type="entry name" value="SUR7/Rim9-like_fungi"/>
</dbReference>
<dbReference type="EMBL" id="JAWWNJ010000005">
    <property type="protein sequence ID" value="KAK7055395.1"/>
    <property type="molecule type" value="Genomic_DNA"/>
</dbReference>
<name>A0AAW0DUR7_9AGAR</name>
<dbReference type="Pfam" id="PF06687">
    <property type="entry name" value="SUR7"/>
    <property type="match status" value="1"/>
</dbReference>
<keyword evidence="3 5" id="KW-1133">Transmembrane helix</keyword>
<comment type="subcellular location">
    <subcellularLocation>
        <location evidence="1">Membrane</location>
        <topology evidence="1">Multi-pass membrane protein</topology>
    </subcellularLocation>
</comment>
<sequence length="205" mass="21378">MLALHFGTVLLFAATGLLIVASISAPTVAKIDLLHVPLSNGSAVNFGSLGFCVLKSADGTSCTHTGVAYRIANEISSLGIEPFSGAEASTLHGLTGGLILHQIAAGIAGIAFLLAVCSHRIGFLFASAVALLAFLFSLAILVIDFVTFGSVRHHIRDNGGRAEYGNAIWMVLAATIILLFASVATCFACITGRRRTRTRKTAATY</sequence>
<dbReference type="InterPro" id="IPR051380">
    <property type="entry name" value="pH-response_reg_palI/RIM9"/>
</dbReference>
<feature type="transmembrane region" description="Helical" evidence="5">
    <location>
        <begin position="98"/>
        <end position="116"/>
    </location>
</feature>
<dbReference type="PANTHER" id="PTHR28013:SF3">
    <property type="entry name" value="PROTEIN DCV1-RELATED"/>
    <property type="match status" value="1"/>
</dbReference>
<reference evidence="6 7" key="1">
    <citation type="journal article" date="2024" name="J Genomics">
        <title>Draft genome sequencing and assembly of Favolaschia claudopus CIRM-BRFM 2984 isolated from oak limbs.</title>
        <authorList>
            <person name="Navarro D."/>
            <person name="Drula E."/>
            <person name="Chaduli D."/>
            <person name="Cazenave R."/>
            <person name="Ahrendt S."/>
            <person name="Wang J."/>
            <person name="Lipzen A."/>
            <person name="Daum C."/>
            <person name="Barry K."/>
            <person name="Grigoriev I.V."/>
            <person name="Favel A."/>
            <person name="Rosso M.N."/>
            <person name="Martin F."/>
        </authorList>
    </citation>
    <scope>NUCLEOTIDE SEQUENCE [LARGE SCALE GENOMIC DNA]</scope>
    <source>
        <strain evidence="6 7">CIRM-BRFM 2984</strain>
    </source>
</reference>
<evidence type="ECO:0008006" key="8">
    <source>
        <dbReference type="Google" id="ProtNLM"/>
    </source>
</evidence>
<dbReference type="AlphaFoldDB" id="A0AAW0DUR7"/>
<accession>A0AAW0DUR7</accession>
<evidence type="ECO:0000313" key="7">
    <source>
        <dbReference type="Proteomes" id="UP001362999"/>
    </source>
</evidence>
<evidence type="ECO:0000256" key="3">
    <source>
        <dbReference type="ARBA" id="ARBA00022989"/>
    </source>
</evidence>
<gene>
    <name evidence="6" type="ORF">R3P38DRAFT_2846846</name>
</gene>
<feature type="transmembrane region" description="Helical" evidence="5">
    <location>
        <begin position="167"/>
        <end position="190"/>
    </location>
</feature>
<evidence type="ECO:0000256" key="2">
    <source>
        <dbReference type="ARBA" id="ARBA00022692"/>
    </source>
</evidence>
<dbReference type="GO" id="GO:0032153">
    <property type="term" value="C:cell division site"/>
    <property type="evidence" value="ECO:0007669"/>
    <property type="project" value="TreeGrafter"/>
</dbReference>
<evidence type="ECO:0000256" key="1">
    <source>
        <dbReference type="ARBA" id="ARBA00004141"/>
    </source>
</evidence>
<feature type="transmembrane region" description="Helical" evidence="5">
    <location>
        <begin position="123"/>
        <end position="147"/>
    </location>
</feature>
<comment type="caution">
    <text evidence="6">The sequence shown here is derived from an EMBL/GenBank/DDBJ whole genome shotgun (WGS) entry which is preliminary data.</text>
</comment>
<keyword evidence="2 5" id="KW-0812">Transmembrane</keyword>
<protein>
    <recommendedName>
        <fullName evidence="8">Pali-domain-containing protein</fullName>
    </recommendedName>
</protein>
<organism evidence="6 7">
    <name type="scientific">Favolaschia claudopus</name>
    <dbReference type="NCBI Taxonomy" id="2862362"/>
    <lineage>
        <taxon>Eukaryota</taxon>
        <taxon>Fungi</taxon>
        <taxon>Dikarya</taxon>
        <taxon>Basidiomycota</taxon>
        <taxon>Agaricomycotina</taxon>
        <taxon>Agaricomycetes</taxon>
        <taxon>Agaricomycetidae</taxon>
        <taxon>Agaricales</taxon>
        <taxon>Marasmiineae</taxon>
        <taxon>Mycenaceae</taxon>
        <taxon>Favolaschia</taxon>
    </lineage>
</organism>
<evidence type="ECO:0000256" key="5">
    <source>
        <dbReference type="SAM" id="Phobius"/>
    </source>
</evidence>
<dbReference type="PANTHER" id="PTHR28013">
    <property type="entry name" value="PROTEIN DCV1-RELATED"/>
    <property type="match status" value="1"/>
</dbReference>
<keyword evidence="4 5" id="KW-0472">Membrane</keyword>
<dbReference type="GO" id="GO:0005886">
    <property type="term" value="C:plasma membrane"/>
    <property type="evidence" value="ECO:0007669"/>
    <property type="project" value="InterPro"/>
</dbReference>
<dbReference type="Proteomes" id="UP001362999">
    <property type="component" value="Unassembled WGS sequence"/>
</dbReference>
<evidence type="ECO:0000256" key="4">
    <source>
        <dbReference type="ARBA" id="ARBA00023136"/>
    </source>
</evidence>